<dbReference type="InterPro" id="IPR018564">
    <property type="entry name" value="Repl_chkpnt_MRC1_dom"/>
</dbReference>
<reference evidence="6" key="1">
    <citation type="submission" date="2022-11" db="EMBL/GenBank/DDBJ databases">
        <authorList>
            <person name="Petersen C."/>
        </authorList>
    </citation>
    <scope>NUCLEOTIDE SEQUENCE</scope>
    <source>
        <strain evidence="6">IBT 22155</strain>
    </source>
</reference>
<feature type="compositionally biased region" description="Basic and acidic residues" evidence="4">
    <location>
        <begin position="1264"/>
        <end position="1279"/>
    </location>
</feature>
<feature type="region of interest" description="Disordered" evidence="4">
    <location>
        <begin position="879"/>
        <end position="926"/>
    </location>
</feature>
<dbReference type="Pfam" id="PF09444">
    <property type="entry name" value="MRC1"/>
    <property type="match status" value="1"/>
</dbReference>
<feature type="compositionally biased region" description="Polar residues" evidence="4">
    <location>
        <begin position="160"/>
        <end position="174"/>
    </location>
</feature>
<name>A0A9W9KXX8_9EURO</name>
<accession>A0A9W9KXX8</accession>
<dbReference type="GO" id="GO:0010997">
    <property type="term" value="F:anaphase-promoting complex binding"/>
    <property type="evidence" value="ECO:0007669"/>
    <property type="project" value="TreeGrafter"/>
</dbReference>
<feature type="compositionally biased region" description="Basic and acidic residues" evidence="4">
    <location>
        <begin position="366"/>
        <end position="379"/>
    </location>
</feature>
<evidence type="ECO:0000256" key="3">
    <source>
        <dbReference type="ARBA" id="ARBA00023242"/>
    </source>
</evidence>
<evidence type="ECO:0000256" key="2">
    <source>
        <dbReference type="ARBA" id="ARBA00022553"/>
    </source>
</evidence>
<feature type="region of interest" description="Disordered" evidence="4">
    <location>
        <begin position="1210"/>
        <end position="1305"/>
    </location>
</feature>
<comment type="subcellular location">
    <subcellularLocation>
        <location evidence="1">Nucleus</location>
    </subcellularLocation>
</comment>
<feature type="compositionally biased region" description="Basic and acidic residues" evidence="4">
    <location>
        <begin position="888"/>
        <end position="900"/>
    </location>
</feature>
<feature type="compositionally biased region" description="Acidic residues" evidence="4">
    <location>
        <begin position="1137"/>
        <end position="1150"/>
    </location>
</feature>
<feature type="compositionally biased region" description="Basic and acidic residues" evidence="4">
    <location>
        <begin position="347"/>
        <end position="357"/>
    </location>
</feature>
<keyword evidence="2" id="KW-0597">Phosphoprotein</keyword>
<comment type="caution">
    <text evidence="6">The sequence shown here is derived from an EMBL/GenBank/DDBJ whole genome shotgun (WGS) entry which is preliminary data.</text>
</comment>
<dbReference type="PANTHER" id="PTHR14396:SF10">
    <property type="entry name" value="CLASPIN"/>
    <property type="match status" value="1"/>
</dbReference>
<evidence type="ECO:0000259" key="5">
    <source>
        <dbReference type="Pfam" id="PF09444"/>
    </source>
</evidence>
<dbReference type="PANTHER" id="PTHR14396">
    <property type="entry name" value="CLASPIN"/>
    <property type="match status" value="1"/>
</dbReference>
<feature type="region of interest" description="Disordered" evidence="4">
    <location>
        <begin position="1043"/>
        <end position="1110"/>
    </location>
</feature>
<evidence type="ECO:0000256" key="4">
    <source>
        <dbReference type="SAM" id="MobiDB-lite"/>
    </source>
</evidence>
<dbReference type="GO" id="GO:0005634">
    <property type="term" value="C:nucleus"/>
    <property type="evidence" value="ECO:0007669"/>
    <property type="project" value="UniProtKB-SubCell"/>
</dbReference>
<keyword evidence="7" id="KW-1185">Reference proteome</keyword>
<dbReference type="OrthoDB" id="2130597at2759"/>
<feature type="compositionally biased region" description="Basic and acidic residues" evidence="4">
    <location>
        <begin position="193"/>
        <end position="213"/>
    </location>
</feature>
<feature type="compositionally biased region" description="Acidic residues" evidence="4">
    <location>
        <begin position="901"/>
        <end position="911"/>
    </location>
</feature>
<evidence type="ECO:0000313" key="6">
    <source>
        <dbReference type="EMBL" id="KAJ5124826.1"/>
    </source>
</evidence>
<feature type="compositionally biased region" description="Basic and acidic residues" evidence="4">
    <location>
        <begin position="225"/>
        <end position="239"/>
    </location>
</feature>
<evidence type="ECO:0000256" key="1">
    <source>
        <dbReference type="ARBA" id="ARBA00004123"/>
    </source>
</evidence>
<dbReference type="InterPro" id="IPR024146">
    <property type="entry name" value="Claspin"/>
</dbReference>
<feature type="region of interest" description="Disordered" evidence="4">
    <location>
        <begin position="581"/>
        <end position="708"/>
    </location>
</feature>
<dbReference type="GO" id="GO:0033314">
    <property type="term" value="P:mitotic DNA replication checkpoint signaling"/>
    <property type="evidence" value="ECO:0007669"/>
    <property type="project" value="TreeGrafter"/>
</dbReference>
<dbReference type="GeneID" id="81408565"/>
<dbReference type="EMBL" id="JAPQKL010000006">
    <property type="protein sequence ID" value="KAJ5124826.1"/>
    <property type="molecule type" value="Genomic_DNA"/>
</dbReference>
<reference evidence="6" key="2">
    <citation type="journal article" date="2023" name="IMA Fungus">
        <title>Comparative genomic study of the Penicillium genus elucidates a diverse pangenome and 15 lateral gene transfer events.</title>
        <authorList>
            <person name="Petersen C."/>
            <person name="Sorensen T."/>
            <person name="Nielsen M.R."/>
            <person name="Sondergaard T.E."/>
            <person name="Sorensen J.L."/>
            <person name="Fitzpatrick D.A."/>
            <person name="Frisvad J.C."/>
            <person name="Nielsen K.L."/>
        </authorList>
    </citation>
    <scope>NUCLEOTIDE SEQUENCE</scope>
    <source>
        <strain evidence="6">IBT 22155</strain>
    </source>
</reference>
<proteinExistence type="predicted"/>
<feature type="compositionally biased region" description="Low complexity" evidence="4">
    <location>
        <begin position="1231"/>
        <end position="1257"/>
    </location>
</feature>
<gene>
    <name evidence="6" type="ORF">N7515_008651</name>
</gene>
<feature type="domain" description="DNA replication checkpoint mediator MRC1" evidence="5">
    <location>
        <begin position="892"/>
        <end position="1031"/>
    </location>
</feature>
<feature type="compositionally biased region" description="Low complexity" evidence="4">
    <location>
        <begin position="334"/>
        <end position="345"/>
    </location>
</feature>
<organism evidence="6 7">
    <name type="scientific">Penicillium bovifimosum</name>
    <dbReference type="NCBI Taxonomy" id="126998"/>
    <lineage>
        <taxon>Eukaryota</taxon>
        <taxon>Fungi</taxon>
        <taxon>Dikarya</taxon>
        <taxon>Ascomycota</taxon>
        <taxon>Pezizomycotina</taxon>
        <taxon>Eurotiomycetes</taxon>
        <taxon>Eurotiomycetidae</taxon>
        <taxon>Eurotiales</taxon>
        <taxon>Aspergillaceae</taxon>
        <taxon>Penicillium</taxon>
    </lineage>
</organism>
<feature type="compositionally biased region" description="Basic and acidic residues" evidence="4">
    <location>
        <begin position="68"/>
        <end position="79"/>
    </location>
</feature>
<dbReference type="Proteomes" id="UP001149079">
    <property type="component" value="Unassembled WGS sequence"/>
</dbReference>
<feature type="compositionally biased region" description="Polar residues" evidence="4">
    <location>
        <begin position="294"/>
        <end position="304"/>
    </location>
</feature>
<sequence length="1305" mass="143713">MSSPSTPRSTRSASPAGTSPNIMTPGQKIRAMLAAFDSDLEEDNCRIPESTSALSKLNLGRDTMPTAETRENGATHDSEYSDSADEMIRPKGRMAARLQGNVTSAGSKDEDSAFARVSKAIRSERTQAEKPQQIEPETEPTPNYESSDDDLPTAGRRQKNITSSSPKYNDRTSQTPPPARAYSPLFVSSPSQPDHDADIQHESVEYSDTEKPKGNPRFMALVAQKRKEREEREKEEKEKRAAKKAARRAENEHWSGESGSDIPHSASRLSQKARQPRKASKKAMEEMRQETQRMSRNMQLAHQAQTKKKITKQSLFARFGFMQPDTPAEQPAGSSSVAANSQNSSDGELRTNTKDTPHTSPLAGHAETHKETIESEHVQGEAADVDMDAEMEPLPLPSDLMVFKDKAELAEEPAAQEDPTAAPKDKVEGTTAKKVSHPLTQPPIRVLLSRREVAAHQRDSDDSDSDLEVVTSPGKCRRIAAFENLKTRQMQEDPSMTKLKALAHLTSPTRKAASMNSAELSADLLRRARQQAAKERRERIEELRAKGVVIETAEERAAMEDDMENLVDKARKEAEEIRRLEKAARKDNGDDDDEDNDYELSGSEEEVDKEAADEDDADDEDDENDSINGDGGLVDQEADEEDDSETAASDVEGEVPVARRKRPTRVVSDGEDEDEDQQQPPSTPMRAPTLVPQSAERPKFPGMRTSGDMSLGLTQAFASTLDGNGLGTPASTIPFSLPDPGRPVPQLQKQESEVLVPDSQPQPQDKDFREGYTQSTVTRVSESPAPYAFSEYSHSQLPDPTQDEGFVFSPFDPAKRFRDTPPASTVDTVLIGQSQSPIADRKRKMLRRGRVSELPLVDEGDSEGDFEVDANAFNVMKKAASKKNAAPRYDKKSSKAKDIVDEAAEESEDEYAGLGGISDESDGEENAIDRQMINDNSGEVVDEKELAALNAIHDRNRDEKDVAKLMRDITTGALRRRKNADDDFDLDDSDDELLARRRQKQREFAKMRRALLADEKVGELAENPKKAAFFRAVEDREFDDDFNIDFLEESEGTSQAEASQDATGTEDHNSASDFHKRKRPLEPSAEDATNRPPPHLRRTPASAMSKKPATLAEIRETLSFLTETHEYESFQEAASLDADEDQDQDQDNEDFDHSAEATETDQPQETFIKPQNPRRTRGVVVDRLALLRQASSNSATTSTTSANSKLAFYSGSGGEGPIGFRPPQLLRRVTSGSSSSASSSSSRVSKAAASGPKKGGAVNSYTAAREREREKELRIKERGGGSNIAKLLGKHTGGGLTALDKGQWD</sequence>
<feature type="compositionally biased region" description="Polar residues" evidence="4">
    <location>
        <begin position="772"/>
        <end position="781"/>
    </location>
</feature>
<feature type="compositionally biased region" description="Basic and acidic residues" evidence="4">
    <location>
        <begin position="282"/>
        <end position="293"/>
    </location>
</feature>
<feature type="compositionally biased region" description="Acidic residues" evidence="4">
    <location>
        <begin position="636"/>
        <end position="645"/>
    </location>
</feature>
<feature type="compositionally biased region" description="Basic and acidic residues" evidence="4">
    <location>
        <begin position="1065"/>
        <end position="1074"/>
    </location>
</feature>
<feature type="region of interest" description="Disordered" evidence="4">
    <location>
        <begin position="721"/>
        <end position="826"/>
    </location>
</feature>
<keyword evidence="3" id="KW-0539">Nucleus</keyword>
<dbReference type="RefSeq" id="XP_056519225.1">
    <property type="nucleotide sequence ID" value="XM_056669395.1"/>
</dbReference>
<evidence type="ECO:0000313" key="7">
    <source>
        <dbReference type="Proteomes" id="UP001149079"/>
    </source>
</evidence>
<feature type="region of interest" description="Disordered" evidence="4">
    <location>
        <begin position="1"/>
        <end position="25"/>
    </location>
</feature>
<protein>
    <recommendedName>
        <fullName evidence="5">DNA replication checkpoint mediator MRC1 domain-containing protein</fullName>
    </recommendedName>
</protein>
<feature type="compositionally biased region" description="Polar residues" evidence="4">
    <location>
        <begin position="1052"/>
        <end position="1063"/>
    </location>
</feature>
<dbReference type="GO" id="GO:0007095">
    <property type="term" value="P:mitotic G2 DNA damage checkpoint signaling"/>
    <property type="evidence" value="ECO:0007669"/>
    <property type="project" value="TreeGrafter"/>
</dbReference>
<feature type="compositionally biased region" description="Basic and acidic residues" evidence="4">
    <location>
        <begin position="449"/>
        <end position="460"/>
    </location>
</feature>
<feature type="region of interest" description="Disordered" evidence="4">
    <location>
        <begin position="48"/>
        <end position="384"/>
    </location>
</feature>
<feature type="region of interest" description="Disordered" evidence="4">
    <location>
        <begin position="406"/>
        <end position="471"/>
    </location>
</feature>
<feature type="region of interest" description="Disordered" evidence="4">
    <location>
        <begin position="1123"/>
        <end position="1176"/>
    </location>
</feature>
<feature type="compositionally biased region" description="Low complexity" evidence="4">
    <location>
        <begin position="1"/>
        <end position="16"/>
    </location>
</feature>
<feature type="compositionally biased region" description="Acidic residues" evidence="4">
    <location>
        <begin position="589"/>
        <end position="625"/>
    </location>
</feature>